<feature type="region of interest" description="Disordered" evidence="1">
    <location>
        <begin position="239"/>
        <end position="278"/>
    </location>
</feature>
<evidence type="ECO:0000313" key="3">
    <source>
        <dbReference type="WBParaSite" id="Minc3s00278g09257"/>
    </source>
</evidence>
<feature type="region of interest" description="Disordered" evidence="1">
    <location>
        <begin position="348"/>
        <end position="380"/>
    </location>
</feature>
<keyword evidence="2" id="KW-1185">Reference proteome</keyword>
<feature type="compositionally biased region" description="Basic and acidic residues" evidence="1">
    <location>
        <begin position="75"/>
        <end position="90"/>
    </location>
</feature>
<evidence type="ECO:0000313" key="2">
    <source>
        <dbReference type="Proteomes" id="UP000887563"/>
    </source>
</evidence>
<feature type="compositionally biased region" description="Low complexity" evidence="1">
    <location>
        <begin position="159"/>
        <end position="171"/>
    </location>
</feature>
<feature type="compositionally biased region" description="Polar residues" evidence="1">
    <location>
        <begin position="244"/>
        <end position="258"/>
    </location>
</feature>
<evidence type="ECO:0000256" key="1">
    <source>
        <dbReference type="SAM" id="MobiDB-lite"/>
    </source>
</evidence>
<organism evidence="2 3">
    <name type="scientific">Meloidogyne incognita</name>
    <name type="common">Southern root-knot nematode worm</name>
    <name type="synonym">Oxyuris incognita</name>
    <dbReference type="NCBI Taxonomy" id="6306"/>
    <lineage>
        <taxon>Eukaryota</taxon>
        <taxon>Metazoa</taxon>
        <taxon>Ecdysozoa</taxon>
        <taxon>Nematoda</taxon>
        <taxon>Chromadorea</taxon>
        <taxon>Rhabditida</taxon>
        <taxon>Tylenchina</taxon>
        <taxon>Tylenchomorpha</taxon>
        <taxon>Tylenchoidea</taxon>
        <taxon>Meloidogynidae</taxon>
        <taxon>Meloidogyninae</taxon>
        <taxon>Meloidogyne</taxon>
        <taxon>Meloidogyne incognita group</taxon>
    </lineage>
</organism>
<reference evidence="3" key="1">
    <citation type="submission" date="2022-11" db="UniProtKB">
        <authorList>
            <consortium name="WormBaseParasite"/>
        </authorList>
    </citation>
    <scope>IDENTIFICATION</scope>
</reference>
<proteinExistence type="predicted"/>
<sequence>MLKKDGKRLSVFDRKENIAAQRPLYMAILFLGKSEENGHAIHVDIAAVEPRQKSHQDVQPSKQAVQVDPKSQPEPTDKKQKPKGSRIDRANRYVKGLDLKQKINFKSVRGGILGTCLICKKYNEMNVQFTVNMNKEVEDCIEQHINSDNHQAAIRSEGIESSEPQSEQQHSVIATPTESTLKKRVQRRINDLDCSTQIHIKKANQFEVICFCNLCNEQFKADEYDAIDAHINAYHKDKGGQEGQYLQQDQPSQPSAQESYDDPAVDYAGPESYISGSGTYVDPGRHLYANEPRFYGTQSHQGSHVYGSGSQGYGSGSQGYAQGSQGYGSGSNVYAPGSTLYAPGSHDYGSGNHYVDPRTQVHGLGIQPSGSTTQRGQGSQYYGIEDASPQERYDFFLALQASLNEPHQNRPFQIPDPQSTPTSPPQQSAPNPPQQSDPRNQTKGKEKAQRKH</sequence>
<feature type="region of interest" description="Disordered" evidence="1">
    <location>
        <begin position="157"/>
        <end position="177"/>
    </location>
</feature>
<dbReference type="WBParaSite" id="Minc3s00278g09257">
    <property type="protein sequence ID" value="Minc3s00278g09257"/>
    <property type="gene ID" value="Minc3s00278g09257"/>
</dbReference>
<feature type="region of interest" description="Disordered" evidence="1">
    <location>
        <begin position="298"/>
        <end position="324"/>
    </location>
</feature>
<feature type="region of interest" description="Disordered" evidence="1">
    <location>
        <begin position="50"/>
        <end position="90"/>
    </location>
</feature>
<protein>
    <submittedName>
        <fullName evidence="3">C2H2-type domain-containing protein</fullName>
    </submittedName>
</protein>
<accession>A0A914L5Z8</accession>
<feature type="compositionally biased region" description="Low complexity" evidence="1">
    <location>
        <begin position="415"/>
        <end position="429"/>
    </location>
</feature>
<name>A0A914L5Z8_MELIC</name>
<feature type="compositionally biased region" description="Basic and acidic residues" evidence="1">
    <location>
        <begin position="443"/>
        <end position="452"/>
    </location>
</feature>
<dbReference type="AlphaFoldDB" id="A0A914L5Z8"/>
<feature type="compositionally biased region" description="Low complexity" evidence="1">
    <location>
        <begin position="298"/>
        <end position="308"/>
    </location>
</feature>
<feature type="region of interest" description="Disordered" evidence="1">
    <location>
        <begin position="403"/>
        <end position="452"/>
    </location>
</feature>
<dbReference type="Proteomes" id="UP000887563">
    <property type="component" value="Unplaced"/>
</dbReference>
<feature type="compositionally biased region" description="Polar residues" evidence="1">
    <location>
        <begin position="368"/>
        <end position="380"/>
    </location>
</feature>